<keyword evidence="1" id="KW-0472">Membrane</keyword>
<keyword evidence="1" id="KW-1133">Transmembrane helix</keyword>
<accession>A0A8D8ZAI6</accession>
<keyword evidence="1" id="KW-0812">Transmembrane</keyword>
<name>A0A8D8ZAI6_9HEMI</name>
<evidence type="ECO:0000313" key="2">
    <source>
        <dbReference type="EMBL" id="CAG6743807.1"/>
    </source>
</evidence>
<feature type="transmembrane region" description="Helical" evidence="1">
    <location>
        <begin position="61"/>
        <end position="81"/>
    </location>
</feature>
<reference evidence="2" key="1">
    <citation type="submission" date="2021-05" db="EMBL/GenBank/DDBJ databases">
        <authorList>
            <person name="Alioto T."/>
            <person name="Alioto T."/>
            <person name="Gomez Garrido J."/>
        </authorList>
    </citation>
    <scope>NUCLEOTIDE SEQUENCE</scope>
</reference>
<protein>
    <submittedName>
        <fullName evidence="2">Uncharacterized protein</fullName>
    </submittedName>
</protein>
<dbReference type="EMBL" id="HBUF01454260">
    <property type="protein sequence ID" value="CAG6743807.1"/>
    <property type="molecule type" value="Transcribed_RNA"/>
</dbReference>
<proteinExistence type="predicted"/>
<organism evidence="2">
    <name type="scientific">Cacopsylla melanoneura</name>
    <dbReference type="NCBI Taxonomy" id="428564"/>
    <lineage>
        <taxon>Eukaryota</taxon>
        <taxon>Metazoa</taxon>
        <taxon>Ecdysozoa</taxon>
        <taxon>Arthropoda</taxon>
        <taxon>Hexapoda</taxon>
        <taxon>Insecta</taxon>
        <taxon>Pterygota</taxon>
        <taxon>Neoptera</taxon>
        <taxon>Paraneoptera</taxon>
        <taxon>Hemiptera</taxon>
        <taxon>Sternorrhyncha</taxon>
        <taxon>Psylloidea</taxon>
        <taxon>Psyllidae</taxon>
        <taxon>Psyllinae</taxon>
        <taxon>Cacopsylla</taxon>
    </lineage>
</organism>
<dbReference type="AlphaFoldDB" id="A0A8D8ZAI6"/>
<sequence length="110" mass="13035">MSCMICEMYFRGALPTVVSPMPDSKMWFKMPLCLRLCPIKLVSSFLDYFHYYSFSSYSSQYFFIGYPVSFMFLRFFDYFHIIYSLPFLLNTSSLVILSPSCFFVSLIIFI</sequence>
<feature type="transmembrane region" description="Helical" evidence="1">
    <location>
        <begin position="87"/>
        <end position="109"/>
    </location>
</feature>
<evidence type="ECO:0000256" key="1">
    <source>
        <dbReference type="SAM" id="Phobius"/>
    </source>
</evidence>